<name>A0ABV9DHV3_9BACI</name>
<gene>
    <name evidence="1" type="ORF">ACFO3D_06575</name>
</gene>
<comment type="caution">
    <text evidence="1">The sequence shown here is derived from an EMBL/GenBank/DDBJ whole genome shotgun (WGS) entry which is preliminary data.</text>
</comment>
<dbReference type="Proteomes" id="UP001595989">
    <property type="component" value="Unassembled WGS sequence"/>
</dbReference>
<keyword evidence="2" id="KW-1185">Reference proteome</keyword>
<reference evidence="2" key="1">
    <citation type="journal article" date="2019" name="Int. J. Syst. Evol. Microbiol.">
        <title>The Global Catalogue of Microorganisms (GCM) 10K type strain sequencing project: providing services to taxonomists for standard genome sequencing and annotation.</title>
        <authorList>
            <consortium name="The Broad Institute Genomics Platform"/>
            <consortium name="The Broad Institute Genome Sequencing Center for Infectious Disease"/>
            <person name="Wu L."/>
            <person name="Ma J."/>
        </authorList>
    </citation>
    <scope>NUCLEOTIDE SEQUENCE [LARGE SCALE GENOMIC DNA]</scope>
    <source>
        <strain evidence="2">CGMCC 4.7426</strain>
    </source>
</reference>
<dbReference type="RefSeq" id="WP_390294028.1">
    <property type="nucleotide sequence ID" value="NZ_JBHSFU010000004.1"/>
</dbReference>
<organism evidence="1 2">
    <name type="scientific">Virgibacillus kekensis</name>
    <dbReference type="NCBI Taxonomy" id="202261"/>
    <lineage>
        <taxon>Bacteria</taxon>
        <taxon>Bacillati</taxon>
        <taxon>Bacillota</taxon>
        <taxon>Bacilli</taxon>
        <taxon>Bacillales</taxon>
        <taxon>Bacillaceae</taxon>
        <taxon>Virgibacillus</taxon>
    </lineage>
</organism>
<accession>A0ABV9DHV3</accession>
<sequence>MKLSRKEIQRTRMWGYFLDAATEVIEKEGIDHVTILIDIRKAINIQDSN</sequence>
<proteinExistence type="predicted"/>
<protein>
    <submittedName>
        <fullName evidence="1">Uncharacterized protein</fullName>
    </submittedName>
</protein>
<evidence type="ECO:0000313" key="1">
    <source>
        <dbReference type="EMBL" id="MFC4557874.1"/>
    </source>
</evidence>
<dbReference type="EMBL" id="JBHSFU010000004">
    <property type="protein sequence ID" value="MFC4557874.1"/>
    <property type="molecule type" value="Genomic_DNA"/>
</dbReference>
<evidence type="ECO:0000313" key="2">
    <source>
        <dbReference type="Proteomes" id="UP001595989"/>
    </source>
</evidence>